<dbReference type="GO" id="GO:0016853">
    <property type="term" value="F:isomerase activity"/>
    <property type="evidence" value="ECO:0007669"/>
    <property type="project" value="UniProtKB-KW"/>
</dbReference>
<reference evidence="3" key="1">
    <citation type="submission" date="2014-03" db="EMBL/GenBank/DDBJ databases">
        <title>Draft Genome Sequence of Mycobacterium cosmeticum DSM 44829.</title>
        <authorList>
            <person name="Croce O."/>
            <person name="Robert C."/>
            <person name="Raoult D."/>
            <person name="Drancourt M."/>
        </authorList>
    </citation>
    <scope>NUCLEOTIDE SEQUENCE [LARGE SCALE GENOMIC DNA]</scope>
    <source>
        <strain evidence="3">DSM 44829</strain>
    </source>
</reference>
<dbReference type="eggNOG" id="COG0662">
    <property type="taxonomic scope" value="Bacteria"/>
</dbReference>
<dbReference type="PANTHER" id="PTHR35848:SF6">
    <property type="entry name" value="CUPIN TYPE-2 DOMAIN-CONTAINING PROTEIN"/>
    <property type="match status" value="1"/>
</dbReference>
<dbReference type="InterPro" id="IPR013096">
    <property type="entry name" value="Cupin_2"/>
</dbReference>
<gene>
    <name evidence="3" type="ORF">BN977_04722</name>
</gene>
<dbReference type="Gene3D" id="2.60.120.10">
    <property type="entry name" value="Jelly Rolls"/>
    <property type="match status" value="1"/>
</dbReference>
<keyword evidence="1" id="KW-0479">Metal-binding</keyword>
<protein>
    <submittedName>
        <fullName evidence="3">Glucose-6-phosphate isomerase</fullName>
    </submittedName>
</protein>
<dbReference type="GO" id="GO:0046872">
    <property type="term" value="F:metal ion binding"/>
    <property type="evidence" value="ECO:0007669"/>
    <property type="project" value="UniProtKB-KW"/>
</dbReference>
<evidence type="ECO:0000259" key="2">
    <source>
        <dbReference type="Pfam" id="PF07883"/>
    </source>
</evidence>
<dbReference type="Pfam" id="PF07883">
    <property type="entry name" value="Cupin_2"/>
    <property type="match status" value="1"/>
</dbReference>
<dbReference type="STRING" id="258533.BN977_04722"/>
<accession>W9AVN3</accession>
<organism evidence="3 4">
    <name type="scientific">Mycolicibacterium cosmeticum</name>
    <dbReference type="NCBI Taxonomy" id="258533"/>
    <lineage>
        <taxon>Bacteria</taxon>
        <taxon>Bacillati</taxon>
        <taxon>Actinomycetota</taxon>
        <taxon>Actinomycetes</taxon>
        <taxon>Mycobacteriales</taxon>
        <taxon>Mycobacteriaceae</taxon>
        <taxon>Mycolicibacterium</taxon>
    </lineage>
</organism>
<name>W9AVN3_MYCCO</name>
<reference evidence="3" key="2">
    <citation type="submission" date="2014-03" db="EMBL/GenBank/DDBJ databases">
        <authorList>
            <person name="Urmite Genomes"/>
        </authorList>
    </citation>
    <scope>NUCLEOTIDE SEQUENCE</scope>
    <source>
        <strain evidence="3">DSM 44829</strain>
    </source>
</reference>
<keyword evidence="3" id="KW-0413">Isomerase</keyword>
<evidence type="ECO:0000256" key="1">
    <source>
        <dbReference type="ARBA" id="ARBA00022723"/>
    </source>
</evidence>
<evidence type="ECO:0000313" key="3">
    <source>
        <dbReference type="EMBL" id="CDO09894.1"/>
    </source>
</evidence>
<sequence length="130" mass="14439">MDLAPDAQPLVLDENERQITSWNDHRGRLTFRTLFSADSTPTARMVTGVADIPVDGYLALHRHEQAETYYVLSGEGVVTLDGTDHRVSPGCNVFIPGFGEHGIRNTGTDTLRFFYVLAADAFTDIEYVFS</sequence>
<dbReference type="Proteomes" id="UP000028870">
    <property type="component" value="Unassembled WGS sequence"/>
</dbReference>
<dbReference type="InterPro" id="IPR014710">
    <property type="entry name" value="RmlC-like_jellyroll"/>
</dbReference>
<feature type="domain" description="Cupin type-2" evidence="2">
    <location>
        <begin position="51"/>
        <end position="116"/>
    </location>
</feature>
<dbReference type="AlphaFoldDB" id="W9AVN3"/>
<dbReference type="SUPFAM" id="SSF51182">
    <property type="entry name" value="RmlC-like cupins"/>
    <property type="match status" value="1"/>
</dbReference>
<evidence type="ECO:0000313" key="4">
    <source>
        <dbReference type="Proteomes" id="UP000028870"/>
    </source>
</evidence>
<keyword evidence="4" id="KW-1185">Reference proteome</keyword>
<dbReference type="InterPro" id="IPR011051">
    <property type="entry name" value="RmlC_Cupin_sf"/>
</dbReference>
<dbReference type="PANTHER" id="PTHR35848">
    <property type="entry name" value="OXALATE-BINDING PROTEIN"/>
    <property type="match status" value="1"/>
</dbReference>
<dbReference type="InterPro" id="IPR051610">
    <property type="entry name" value="GPI/OXD"/>
</dbReference>
<dbReference type="EMBL" id="CCBB010000003">
    <property type="protein sequence ID" value="CDO09894.1"/>
    <property type="molecule type" value="Genomic_DNA"/>
</dbReference>
<comment type="caution">
    <text evidence="3">The sequence shown here is derived from an EMBL/GenBank/DDBJ whole genome shotgun (WGS) entry which is preliminary data.</text>
</comment>
<proteinExistence type="predicted"/>
<dbReference type="OrthoDB" id="9798709at2"/>